<comment type="caution">
    <text evidence="5">The sequence shown here is derived from an EMBL/GenBank/DDBJ whole genome shotgun (WGS) entry which is preliminary data.</text>
</comment>
<evidence type="ECO:0000313" key="6">
    <source>
        <dbReference type="Proteomes" id="UP001189429"/>
    </source>
</evidence>
<dbReference type="Gene3D" id="3.80.10.10">
    <property type="entry name" value="Ribonuclease Inhibitor"/>
    <property type="match status" value="1"/>
</dbReference>
<dbReference type="PANTHER" id="PTHR24113">
    <property type="entry name" value="RAN GTPASE-ACTIVATING PROTEIN 1"/>
    <property type="match status" value="1"/>
</dbReference>
<evidence type="ECO:0000313" key="5">
    <source>
        <dbReference type="EMBL" id="CAK0880243.1"/>
    </source>
</evidence>
<keyword evidence="6" id="KW-1185">Reference proteome</keyword>
<dbReference type="SMART" id="SM00368">
    <property type="entry name" value="LRR_RI"/>
    <property type="match status" value="2"/>
</dbReference>
<dbReference type="Proteomes" id="UP001189429">
    <property type="component" value="Unassembled WGS sequence"/>
</dbReference>
<dbReference type="Pfam" id="PF13516">
    <property type="entry name" value="LRR_6"/>
    <property type="match status" value="2"/>
</dbReference>
<dbReference type="EMBL" id="CAUYUJ010018053">
    <property type="protein sequence ID" value="CAK0880243.1"/>
    <property type="molecule type" value="Genomic_DNA"/>
</dbReference>
<reference evidence="5" key="1">
    <citation type="submission" date="2023-10" db="EMBL/GenBank/DDBJ databases">
        <authorList>
            <person name="Chen Y."/>
            <person name="Shah S."/>
            <person name="Dougan E. K."/>
            <person name="Thang M."/>
            <person name="Chan C."/>
        </authorList>
    </citation>
    <scope>NUCLEOTIDE SEQUENCE [LARGE SCALE GENOMIC DNA]</scope>
</reference>
<gene>
    <name evidence="5" type="ORF">PCOR1329_LOCUS63446</name>
</gene>
<feature type="compositionally biased region" description="Basic and acidic residues" evidence="4">
    <location>
        <begin position="32"/>
        <end position="43"/>
    </location>
</feature>
<feature type="region of interest" description="Disordered" evidence="4">
    <location>
        <begin position="15"/>
        <end position="50"/>
    </location>
</feature>
<organism evidence="5 6">
    <name type="scientific">Prorocentrum cordatum</name>
    <dbReference type="NCBI Taxonomy" id="2364126"/>
    <lineage>
        <taxon>Eukaryota</taxon>
        <taxon>Sar</taxon>
        <taxon>Alveolata</taxon>
        <taxon>Dinophyceae</taxon>
        <taxon>Prorocentrales</taxon>
        <taxon>Prorocentraceae</taxon>
        <taxon>Prorocentrum</taxon>
    </lineage>
</organism>
<dbReference type="InterPro" id="IPR001611">
    <property type="entry name" value="Leu-rich_rpt"/>
</dbReference>
<dbReference type="PANTHER" id="PTHR24113:SF12">
    <property type="entry name" value="RAN GTPASE-ACTIVATING PROTEIN 1"/>
    <property type="match status" value="1"/>
</dbReference>
<dbReference type="SUPFAM" id="SSF52047">
    <property type="entry name" value="RNI-like"/>
    <property type="match status" value="1"/>
</dbReference>
<evidence type="ECO:0000256" key="2">
    <source>
        <dbReference type="ARBA" id="ARBA00022614"/>
    </source>
</evidence>
<keyword evidence="2" id="KW-0433">Leucine-rich repeat</keyword>
<dbReference type="InterPro" id="IPR027038">
    <property type="entry name" value="RanGap"/>
</dbReference>
<keyword evidence="1" id="KW-0343">GTPase activation</keyword>
<protein>
    <submittedName>
        <fullName evidence="5">Uncharacterized protein</fullName>
    </submittedName>
</protein>
<evidence type="ECO:0000256" key="4">
    <source>
        <dbReference type="SAM" id="MobiDB-lite"/>
    </source>
</evidence>
<name>A0ABN9W2G8_9DINO</name>
<accession>A0ABN9W2G8</accession>
<evidence type="ECO:0000256" key="1">
    <source>
        <dbReference type="ARBA" id="ARBA00022468"/>
    </source>
</evidence>
<dbReference type="InterPro" id="IPR032675">
    <property type="entry name" value="LRR_dom_sf"/>
</dbReference>
<sequence length="191" mass="20249">MFLWLPRPHRLAGAHVRGRAEGAPAAQRFRGGAREQGLHERPGRSPQGRRAVPLVVHAALRVRRDADLYEPGVGGRGEAQRVAAVLAAGAAPRLRELFLDGNRLGDEGAARLAEALQAPGALPALRVLSLLGNGVGDEGAARLAEALRAPGAVPQLAQFYIQRNRPLGETGRAALRAAWMEAGRWQGGLVL</sequence>
<evidence type="ECO:0000256" key="3">
    <source>
        <dbReference type="ARBA" id="ARBA00022737"/>
    </source>
</evidence>
<proteinExistence type="predicted"/>
<keyword evidence="3" id="KW-0677">Repeat</keyword>